<gene>
    <name evidence="1" type="primary">m1gl27</name>
    <name evidence="1" type="ORF">DAT39_006198</name>
</gene>
<dbReference type="Proteomes" id="UP000727407">
    <property type="component" value="Unassembled WGS sequence"/>
</dbReference>
<evidence type="ECO:0000313" key="2">
    <source>
        <dbReference type="Proteomes" id="UP000727407"/>
    </source>
</evidence>
<accession>A0A8J4XFA1</accession>
<feature type="non-terminal residue" evidence="1">
    <location>
        <position position="1"/>
    </location>
</feature>
<dbReference type="EMBL" id="QNUK01000063">
    <property type="protein sequence ID" value="KAF5904110.1"/>
    <property type="molecule type" value="Genomic_DNA"/>
</dbReference>
<proteinExistence type="predicted"/>
<keyword evidence="2" id="KW-1185">Reference proteome</keyword>
<evidence type="ECO:0000313" key="1">
    <source>
        <dbReference type="EMBL" id="KAF5904110.1"/>
    </source>
</evidence>
<feature type="non-terminal residue" evidence="1">
    <location>
        <position position="65"/>
    </location>
</feature>
<organism evidence="1 2">
    <name type="scientific">Clarias magur</name>
    <name type="common">Asian catfish</name>
    <name type="synonym">Macropteronotus magur</name>
    <dbReference type="NCBI Taxonomy" id="1594786"/>
    <lineage>
        <taxon>Eukaryota</taxon>
        <taxon>Metazoa</taxon>
        <taxon>Chordata</taxon>
        <taxon>Craniata</taxon>
        <taxon>Vertebrata</taxon>
        <taxon>Euteleostomi</taxon>
        <taxon>Actinopterygii</taxon>
        <taxon>Neopterygii</taxon>
        <taxon>Teleostei</taxon>
        <taxon>Ostariophysi</taxon>
        <taxon>Siluriformes</taxon>
        <taxon>Clariidae</taxon>
        <taxon>Clarias</taxon>
    </lineage>
</organism>
<dbReference type="AlphaFoldDB" id="A0A8J4XFA1"/>
<sequence length="65" mass="7445">TMKSSLNVNVLLMVTTCKKASKDVYEHRDECNKQKNGTPWIECLVCTTKDDKEHIDCGTQRDVKN</sequence>
<name>A0A8J4XFA1_CLAMG</name>
<comment type="caution">
    <text evidence="1">The sequence shown here is derived from an EMBL/GenBank/DDBJ whole genome shotgun (WGS) entry which is preliminary data.</text>
</comment>
<protein>
    <submittedName>
        <fullName evidence="1">Cystatin-like protein</fullName>
    </submittedName>
</protein>
<reference evidence="1" key="1">
    <citation type="submission" date="2020-07" db="EMBL/GenBank/DDBJ databases">
        <title>Clarias magur genome sequencing, assembly and annotation.</title>
        <authorList>
            <person name="Kushwaha B."/>
            <person name="Kumar R."/>
            <person name="Das P."/>
            <person name="Joshi C.G."/>
            <person name="Kumar D."/>
            <person name="Nagpure N.S."/>
            <person name="Pandey M."/>
            <person name="Agarwal S."/>
            <person name="Srivastava S."/>
            <person name="Singh M."/>
            <person name="Sahoo L."/>
            <person name="Jayasankar P."/>
            <person name="Meher P.K."/>
            <person name="Koringa P.G."/>
            <person name="Iquebal M.A."/>
            <person name="Das S.P."/>
            <person name="Bit A."/>
            <person name="Patnaik S."/>
            <person name="Patel N."/>
            <person name="Shah T.M."/>
            <person name="Hinsu A."/>
            <person name="Jena J.K."/>
        </authorList>
    </citation>
    <scope>NUCLEOTIDE SEQUENCE</scope>
    <source>
        <strain evidence="1">CIFAMagur01</strain>
        <tissue evidence="1">Testis</tissue>
    </source>
</reference>
<dbReference type="OrthoDB" id="8894922at2759"/>